<evidence type="ECO:0008006" key="2">
    <source>
        <dbReference type="Google" id="ProtNLM"/>
    </source>
</evidence>
<dbReference type="KEGG" id="parq:DSM112329_00708"/>
<protein>
    <recommendedName>
        <fullName evidence="2">WD40 repeat domain-containing protein</fullName>
    </recommendedName>
</protein>
<sequence>MRVDLGVACRISAPTGGRRSRVAATVAAVTAVTAGSGLIAPAAAVAKNGRLAFPNASNLVLQPLTGAPSVIKDRRATIIGSSRSGRLMALSSGTDGDVTIADGRGRVIRRIDFRGIVIHSLDISPDGRRLALTAFRDAEPGRLNLFPYVADISGRGLTRVTTRLRHTFDLRFTRDGRAFVYAGAPTTGDFVACPSLRRVRLDGTRDTLLYEAVGGTLPCALSFALSPAGNSAVFTGDPAPGQLPPPGTLVRTGVYQVALTGRATPRLLHPQAFAVAWAPDGDQVAFSSLAGTYRMRAGGGTATRVSPTPTLAMTWLKAAG</sequence>
<dbReference type="EMBL" id="CP114014">
    <property type="protein sequence ID" value="XAY03885.1"/>
    <property type="molecule type" value="Genomic_DNA"/>
</dbReference>
<accession>A0AAU7AQG8</accession>
<evidence type="ECO:0000313" key="1">
    <source>
        <dbReference type="EMBL" id="XAY03885.1"/>
    </source>
</evidence>
<dbReference type="SUPFAM" id="SSF82171">
    <property type="entry name" value="DPP6 N-terminal domain-like"/>
    <property type="match status" value="1"/>
</dbReference>
<reference evidence="1" key="1">
    <citation type="submission" date="2022-12" db="EMBL/GenBank/DDBJ databases">
        <title>Paraconexibacter alkalitolerans sp. nov. and Baekduia alba sp. nov., isolated from soil and emended description of the genera Paraconexibacter (Chun et al., 2020) and Baekduia (An et al., 2020).</title>
        <authorList>
            <person name="Vieira S."/>
            <person name="Huber K.J."/>
            <person name="Geppert A."/>
            <person name="Wolf J."/>
            <person name="Neumann-Schaal M."/>
            <person name="Muesken M."/>
            <person name="Overmann J."/>
        </authorList>
    </citation>
    <scope>NUCLEOTIDE SEQUENCE</scope>
    <source>
        <strain evidence="1">AEG42_29</strain>
    </source>
</reference>
<name>A0AAU7AQG8_9ACTN</name>
<dbReference type="InterPro" id="IPR011042">
    <property type="entry name" value="6-blade_b-propeller_TolB-like"/>
</dbReference>
<dbReference type="Gene3D" id="2.120.10.30">
    <property type="entry name" value="TolB, C-terminal domain"/>
    <property type="match status" value="2"/>
</dbReference>
<organism evidence="1">
    <name type="scientific">Paraconexibacter sp. AEG42_29</name>
    <dbReference type="NCBI Taxonomy" id="2997339"/>
    <lineage>
        <taxon>Bacteria</taxon>
        <taxon>Bacillati</taxon>
        <taxon>Actinomycetota</taxon>
        <taxon>Thermoleophilia</taxon>
        <taxon>Solirubrobacterales</taxon>
        <taxon>Paraconexibacteraceae</taxon>
        <taxon>Paraconexibacter</taxon>
    </lineage>
</organism>
<gene>
    <name evidence="1" type="ORF">DSM112329_00708</name>
</gene>
<dbReference type="AlphaFoldDB" id="A0AAU7AQG8"/>
<proteinExistence type="predicted"/>